<dbReference type="InterPro" id="IPR000537">
    <property type="entry name" value="UbiA_prenyltransferase"/>
</dbReference>
<evidence type="ECO:0000256" key="10">
    <source>
        <dbReference type="ARBA" id="ARBA00030253"/>
    </source>
</evidence>
<keyword evidence="9 14" id="KW-0472">Membrane</keyword>
<dbReference type="EC" id="2.5.1.141" evidence="3"/>
<evidence type="ECO:0000256" key="9">
    <source>
        <dbReference type="ARBA" id="ARBA00023136"/>
    </source>
</evidence>
<dbReference type="Pfam" id="PF01040">
    <property type="entry name" value="UbiA"/>
    <property type="match status" value="2"/>
</dbReference>
<dbReference type="RefSeq" id="WP_196610291.1">
    <property type="nucleotide sequence ID" value="NZ_VRYY01000551.1"/>
</dbReference>
<evidence type="ECO:0000313" key="15">
    <source>
        <dbReference type="EMBL" id="MBG3878356.1"/>
    </source>
</evidence>
<feature type="transmembrane region" description="Helical" evidence="14">
    <location>
        <begin position="177"/>
        <end position="195"/>
    </location>
</feature>
<evidence type="ECO:0000256" key="2">
    <source>
        <dbReference type="ARBA" id="ARBA00004919"/>
    </source>
</evidence>
<evidence type="ECO:0000256" key="12">
    <source>
        <dbReference type="ARBA" id="ARBA00042475"/>
    </source>
</evidence>
<feature type="transmembrane region" description="Helical" evidence="14">
    <location>
        <begin position="9"/>
        <end position="30"/>
    </location>
</feature>
<feature type="transmembrane region" description="Helical" evidence="14">
    <location>
        <begin position="255"/>
        <end position="274"/>
    </location>
</feature>
<feature type="transmembrane region" description="Helical" evidence="14">
    <location>
        <begin position="333"/>
        <end position="351"/>
    </location>
</feature>
<evidence type="ECO:0000256" key="4">
    <source>
        <dbReference type="ARBA" id="ARBA00022475"/>
    </source>
</evidence>
<proteinExistence type="predicted"/>
<dbReference type="Proteomes" id="UP001194469">
    <property type="component" value="Unassembled WGS sequence"/>
</dbReference>
<dbReference type="Gene3D" id="1.10.357.140">
    <property type="entry name" value="UbiA prenyltransferase"/>
    <property type="match status" value="1"/>
</dbReference>
<feature type="transmembrane region" description="Helical" evidence="14">
    <location>
        <begin position="98"/>
        <end position="118"/>
    </location>
</feature>
<name>A0ABS0J8U4_9BACT</name>
<feature type="transmembrane region" description="Helical" evidence="14">
    <location>
        <begin position="151"/>
        <end position="170"/>
    </location>
</feature>
<evidence type="ECO:0000256" key="14">
    <source>
        <dbReference type="SAM" id="Phobius"/>
    </source>
</evidence>
<keyword evidence="16" id="KW-1185">Reference proteome</keyword>
<dbReference type="EMBL" id="VRYY01000551">
    <property type="protein sequence ID" value="MBG3878356.1"/>
    <property type="molecule type" value="Genomic_DNA"/>
</dbReference>
<organism evidence="15 16">
    <name type="scientific">Nitratidesulfovibrio oxamicus</name>
    <dbReference type="NCBI Taxonomy" id="32016"/>
    <lineage>
        <taxon>Bacteria</taxon>
        <taxon>Pseudomonadati</taxon>
        <taxon>Thermodesulfobacteriota</taxon>
        <taxon>Desulfovibrionia</taxon>
        <taxon>Desulfovibrionales</taxon>
        <taxon>Desulfovibrionaceae</taxon>
        <taxon>Nitratidesulfovibrio</taxon>
    </lineage>
</organism>
<dbReference type="PANTHER" id="PTHR43448:SF7">
    <property type="entry name" value="4-HYDROXYBENZOATE SOLANESYLTRANSFERASE"/>
    <property type="match status" value="1"/>
</dbReference>
<accession>A0ABS0J8U4</accession>
<evidence type="ECO:0000256" key="5">
    <source>
        <dbReference type="ARBA" id="ARBA00022679"/>
    </source>
</evidence>
<evidence type="ECO:0000313" key="16">
    <source>
        <dbReference type="Proteomes" id="UP001194469"/>
    </source>
</evidence>
<feature type="transmembrane region" description="Helical" evidence="14">
    <location>
        <begin position="280"/>
        <end position="299"/>
    </location>
</feature>
<dbReference type="InterPro" id="IPR006369">
    <property type="entry name" value="Protohaem_IX_farnesylTrfase"/>
</dbReference>
<keyword evidence="8" id="KW-0350">Heme biosynthesis</keyword>
<evidence type="ECO:0000256" key="8">
    <source>
        <dbReference type="ARBA" id="ARBA00023133"/>
    </source>
</evidence>
<keyword evidence="15" id="KW-0830">Ubiquinone</keyword>
<evidence type="ECO:0000256" key="7">
    <source>
        <dbReference type="ARBA" id="ARBA00022989"/>
    </source>
</evidence>
<feature type="transmembrane region" description="Helical" evidence="14">
    <location>
        <begin position="50"/>
        <end position="70"/>
    </location>
</feature>
<evidence type="ECO:0000256" key="13">
    <source>
        <dbReference type="ARBA" id="ARBA00047690"/>
    </source>
</evidence>
<dbReference type="InterPro" id="IPR044878">
    <property type="entry name" value="UbiA_sf"/>
</dbReference>
<reference evidence="15 16" key="1">
    <citation type="submission" date="2019-08" db="EMBL/GenBank/DDBJ databases">
        <authorList>
            <person name="Luo N."/>
        </authorList>
    </citation>
    <scope>NUCLEOTIDE SEQUENCE [LARGE SCALE GENOMIC DNA]</scope>
    <source>
        <strain evidence="15 16">NCIMB 9442</strain>
    </source>
</reference>
<evidence type="ECO:0000256" key="3">
    <source>
        <dbReference type="ARBA" id="ARBA00012292"/>
    </source>
</evidence>
<comment type="caution">
    <text evidence="15">The sequence shown here is derived from an EMBL/GenBank/DDBJ whole genome shotgun (WGS) entry which is preliminary data.</text>
</comment>
<protein>
    <recommendedName>
        <fullName evidence="11">Protoheme IX farnesyltransferase</fullName>
        <ecNumber evidence="3">2.5.1.141</ecNumber>
    </recommendedName>
    <alternativeName>
        <fullName evidence="12">Heme B farnesyltransferase</fullName>
    </alternativeName>
    <alternativeName>
        <fullName evidence="10">Heme O synthase</fullName>
    </alternativeName>
</protein>
<keyword evidence="7 14" id="KW-1133">Transmembrane helix</keyword>
<dbReference type="PANTHER" id="PTHR43448">
    <property type="entry name" value="PROTOHEME IX FARNESYLTRANSFERASE, MITOCHONDRIAL"/>
    <property type="match status" value="1"/>
</dbReference>
<keyword evidence="5" id="KW-0808">Transferase</keyword>
<comment type="pathway">
    <text evidence="2">Porphyrin-containing compound metabolism; heme O biosynthesis; heme O from protoheme: step 1/1.</text>
</comment>
<sequence>MPRLHDLRLLLRLNVTLMVGAATAFGFLLAVPLPFARTFGDAGQAGGNPALAFVWVVAGAMLLAAACSAWNQVQERDIDALLPRTAVRPLPTGRMMPWVAAGIGALLFAAALGCLHAAGELGEVLATGQAGNLPYDAVPGVAAPVPDSPPVSGLLLLLVGVGIAAVYNGVYTPLKRVTSFALLPGALVGAMPPLLGWMAAGGDPRDPVAILLYGVYVLWQVPHFWLRAQRERIHYARAGLPVPPAQFAAARYARLLRVWCHAHAVAVLMLPVFPLLHAPLVRAGVVLLGVALLGVSALARLAGGVTEDAVGVTARADAGQASPCTGMTGRDVVVLRAADAAMPALMLLLLLDRMLPLF</sequence>
<keyword evidence="6 14" id="KW-0812">Transmembrane</keyword>
<gene>
    <name evidence="15" type="ORF">FVW20_15385</name>
</gene>
<evidence type="ECO:0000256" key="1">
    <source>
        <dbReference type="ARBA" id="ARBA00004651"/>
    </source>
</evidence>
<comment type="catalytic activity">
    <reaction evidence="13">
        <text>heme b + (2E,6E)-farnesyl diphosphate + H2O = Fe(II)-heme o + diphosphate</text>
        <dbReference type="Rhea" id="RHEA:28070"/>
        <dbReference type="ChEBI" id="CHEBI:15377"/>
        <dbReference type="ChEBI" id="CHEBI:33019"/>
        <dbReference type="ChEBI" id="CHEBI:60344"/>
        <dbReference type="ChEBI" id="CHEBI:60530"/>
        <dbReference type="ChEBI" id="CHEBI:175763"/>
        <dbReference type="EC" id="2.5.1.141"/>
    </reaction>
</comment>
<feature type="transmembrane region" description="Helical" evidence="14">
    <location>
        <begin position="207"/>
        <end position="226"/>
    </location>
</feature>
<evidence type="ECO:0000256" key="11">
    <source>
        <dbReference type="ARBA" id="ARBA00040810"/>
    </source>
</evidence>
<evidence type="ECO:0000256" key="6">
    <source>
        <dbReference type="ARBA" id="ARBA00022692"/>
    </source>
</evidence>
<comment type="subcellular location">
    <subcellularLocation>
        <location evidence="1">Cell membrane</location>
        <topology evidence="1">Multi-pass membrane protein</topology>
    </subcellularLocation>
</comment>
<keyword evidence="4" id="KW-1003">Cell membrane</keyword>